<keyword evidence="3" id="KW-0813">Transport</keyword>
<keyword evidence="4" id="KW-1134">Transmembrane beta strand</keyword>
<dbReference type="PANTHER" id="PTHR30026:SF20">
    <property type="entry name" value="OUTER MEMBRANE PROTEIN TOLC"/>
    <property type="match status" value="1"/>
</dbReference>
<dbReference type="GO" id="GO:1990281">
    <property type="term" value="C:efflux pump complex"/>
    <property type="evidence" value="ECO:0007669"/>
    <property type="project" value="TreeGrafter"/>
</dbReference>
<evidence type="ECO:0000256" key="1">
    <source>
        <dbReference type="ARBA" id="ARBA00004442"/>
    </source>
</evidence>
<comment type="subcellular location">
    <subcellularLocation>
        <location evidence="1">Cell outer membrane</location>
    </subcellularLocation>
</comment>
<organism evidence="9 10">
    <name type="scientific">Rhinopithecimicrobium faecis</name>
    <dbReference type="NCBI Taxonomy" id="2820698"/>
    <lineage>
        <taxon>Bacteria</taxon>
        <taxon>Pseudomonadati</taxon>
        <taxon>Bacteroidota</taxon>
        <taxon>Sphingobacteriia</taxon>
        <taxon>Sphingobacteriales</taxon>
        <taxon>Sphingobacteriaceae</taxon>
        <taxon>Rhinopithecimicrobium</taxon>
    </lineage>
</organism>
<dbReference type="AlphaFoldDB" id="A0A8T4HA24"/>
<keyword evidence="5" id="KW-0812">Transmembrane</keyword>
<evidence type="ECO:0000313" key="9">
    <source>
        <dbReference type="EMBL" id="MBP3942956.1"/>
    </source>
</evidence>
<keyword evidence="7" id="KW-0998">Cell outer membrane</keyword>
<keyword evidence="10" id="KW-1185">Reference proteome</keyword>
<evidence type="ECO:0000256" key="7">
    <source>
        <dbReference type="ARBA" id="ARBA00023237"/>
    </source>
</evidence>
<evidence type="ECO:0000256" key="8">
    <source>
        <dbReference type="SAM" id="SignalP"/>
    </source>
</evidence>
<evidence type="ECO:0000256" key="2">
    <source>
        <dbReference type="ARBA" id="ARBA00007613"/>
    </source>
</evidence>
<proteinExistence type="inferred from homology"/>
<dbReference type="InterPro" id="IPR051906">
    <property type="entry name" value="TolC-like"/>
</dbReference>
<dbReference type="InterPro" id="IPR003423">
    <property type="entry name" value="OMP_efflux"/>
</dbReference>
<sequence length="452" mass="51044">MQQKYIFVLLLANIFSTQLSAQQLTTPLSYQQARAWAASKHSKSLASTIKEAIAEQAFKEEQASFLPQVYADANLQRNLIIPVTPVPAIAFDPTAAEGALLPLRFSTNWTANMGVNAQVEVFNPQRKSRLSQAKIKREQAILNTAEERLLLEQAVSTAYAEGLIALEQQVLATADTLAKYAHWKVAQLQFSAGRQTIITVNQLQADLNTSRINLADAERIEKLAAAKLRYTLGLNPRLDAPLAYADSLLSLVAFYKRQEERTENDLIAGKYSLENRLLQAQVKELSQAYLPTLSLKGYYGANYYDNSFQLFKSQQWNGNSYVALGLRIPLFENWDRFKKINQYRLQVQQNELLQQDEKFKNTLDYIEAQGLAVQHLKALETAQKNLSLAQQNFNLSSTQFREGMLLISELQQSSYQYSVARNAYLNAAYHYLTAAIKMEFTIRKDSLVSGNS</sequence>
<accession>A0A8T4HA24</accession>
<keyword evidence="6" id="KW-0472">Membrane</keyword>
<comment type="caution">
    <text evidence="9">The sequence shown here is derived from an EMBL/GenBank/DDBJ whole genome shotgun (WGS) entry which is preliminary data.</text>
</comment>
<evidence type="ECO:0000313" key="10">
    <source>
        <dbReference type="Proteomes" id="UP000679691"/>
    </source>
</evidence>
<comment type="similarity">
    <text evidence="2">Belongs to the outer membrane factor (OMF) (TC 1.B.17) family.</text>
</comment>
<name>A0A8T4HA24_9SPHI</name>
<gene>
    <name evidence="9" type="ORF">J5U18_05145</name>
</gene>
<dbReference type="Proteomes" id="UP000679691">
    <property type="component" value="Unassembled WGS sequence"/>
</dbReference>
<dbReference type="Gene3D" id="1.20.1600.10">
    <property type="entry name" value="Outer membrane efflux proteins (OEP)"/>
    <property type="match status" value="1"/>
</dbReference>
<keyword evidence="8" id="KW-0732">Signal</keyword>
<evidence type="ECO:0000256" key="6">
    <source>
        <dbReference type="ARBA" id="ARBA00023136"/>
    </source>
</evidence>
<dbReference type="EMBL" id="JAGKSB010000004">
    <property type="protein sequence ID" value="MBP3942956.1"/>
    <property type="molecule type" value="Genomic_DNA"/>
</dbReference>
<evidence type="ECO:0000256" key="5">
    <source>
        <dbReference type="ARBA" id="ARBA00022692"/>
    </source>
</evidence>
<evidence type="ECO:0000256" key="4">
    <source>
        <dbReference type="ARBA" id="ARBA00022452"/>
    </source>
</evidence>
<evidence type="ECO:0000256" key="3">
    <source>
        <dbReference type="ARBA" id="ARBA00022448"/>
    </source>
</evidence>
<dbReference type="GO" id="GO:0015288">
    <property type="term" value="F:porin activity"/>
    <property type="evidence" value="ECO:0007669"/>
    <property type="project" value="TreeGrafter"/>
</dbReference>
<dbReference type="Pfam" id="PF02321">
    <property type="entry name" value="OEP"/>
    <property type="match status" value="1"/>
</dbReference>
<dbReference type="RefSeq" id="WP_353546443.1">
    <property type="nucleotide sequence ID" value="NZ_JAGKSB010000004.1"/>
</dbReference>
<feature type="chain" id="PRO_5035930835" evidence="8">
    <location>
        <begin position="22"/>
        <end position="452"/>
    </location>
</feature>
<feature type="signal peptide" evidence="8">
    <location>
        <begin position="1"/>
        <end position="21"/>
    </location>
</feature>
<protein>
    <submittedName>
        <fullName evidence="9">TolC family protein</fullName>
    </submittedName>
</protein>
<dbReference type="GO" id="GO:0015562">
    <property type="term" value="F:efflux transmembrane transporter activity"/>
    <property type="evidence" value="ECO:0007669"/>
    <property type="project" value="InterPro"/>
</dbReference>
<reference evidence="9" key="1">
    <citation type="submission" date="2021-03" db="EMBL/GenBank/DDBJ databases">
        <authorList>
            <person name="Lu T."/>
            <person name="Wang Q."/>
            <person name="Han X."/>
        </authorList>
    </citation>
    <scope>NUCLEOTIDE SEQUENCE</scope>
    <source>
        <strain evidence="9">WQ 2009</strain>
    </source>
</reference>
<dbReference type="PANTHER" id="PTHR30026">
    <property type="entry name" value="OUTER MEMBRANE PROTEIN TOLC"/>
    <property type="match status" value="1"/>
</dbReference>
<dbReference type="GO" id="GO:0009279">
    <property type="term" value="C:cell outer membrane"/>
    <property type="evidence" value="ECO:0007669"/>
    <property type="project" value="UniProtKB-SubCell"/>
</dbReference>
<dbReference type="SUPFAM" id="SSF56954">
    <property type="entry name" value="Outer membrane efflux proteins (OEP)"/>
    <property type="match status" value="1"/>
</dbReference>